<dbReference type="Proteomes" id="UP000004478">
    <property type="component" value="Unassembled WGS sequence"/>
</dbReference>
<dbReference type="CDD" id="cd07984">
    <property type="entry name" value="LPLAT_LABLAT-like"/>
    <property type="match status" value="1"/>
</dbReference>
<dbReference type="AlphaFoldDB" id="K1LC12"/>
<dbReference type="PANTHER" id="PTHR30606">
    <property type="entry name" value="LIPID A BIOSYNTHESIS LAUROYL ACYLTRANSFERASE"/>
    <property type="match status" value="1"/>
</dbReference>
<dbReference type="RefSeq" id="WP_009186526.1">
    <property type="nucleotide sequence ID" value="NZ_AMGM01000083.1"/>
</dbReference>
<reference evidence="8 9" key="1">
    <citation type="journal article" date="2012" name="J. Bacteriol.">
        <title>Draft Genome Sequence of Cecembia lonarensis Strain LW9T, Isolated from Lonar Lake, a Haloalkaline Lake in India.</title>
        <authorList>
            <person name="Shivaji S."/>
            <person name="Ara S."/>
            <person name="Singh A."/>
            <person name="Pinnaka A.K."/>
        </authorList>
    </citation>
    <scope>NUCLEOTIDE SEQUENCE [LARGE SCALE GENOMIC DNA]</scope>
    <source>
        <strain evidence="8 9">LW9</strain>
    </source>
</reference>
<keyword evidence="4 8" id="KW-0808">Transferase</keyword>
<feature type="transmembrane region" description="Helical" evidence="7">
    <location>
        <begin position="12"/>
        <end position="29"/>
    </location>
</feature>
<keyword evidence="3" id="KW-0997">Cell inner membrane</keyword>
<dbReference type="GO" id="GO:0005886">
    <property type="term" value="C:plasma membrane"/>
    <property type="evidence" value="ECO:0007669"/>
    <property type="project" value="UniProtKB-SubCell"/>
</dbReference>
<evidence type="ECO:0000256" key="6">
    <source>
        <dbReference type="ARBA" id="ARBA00023315"/>
    </source>
</evidence>
<keyword evidence="6 8" id="KW-0012">Acyltransferase</keyword>
<evidence type="ECO:0000256" key="3">
    <source>
        <dbReference type="ARBA" id="ARBA00022519"/>
    </source>
</evidence>
<keyword evidence="9" id="KW-1185">Reference proteome</keyword>
<keyword evidence="7" id="KW-1133">Transmembrane helix</keyword>
<comment type="caution">
    <text evidence="8">The sequence shown here is derived from an EMBL/GenBank/DDBJ whole genome shotgun (WGS) entry which is preliminary data.</text>
</comment>
<dbReference type="InterPro" id="IPR004960">
    <property type="entry name" value="LipA_acyltrans"/>
</dbReference>
<protein>
    <submittedName>
        <fullName evidence="8">Lipid A biosynthesis lauroyl acyltransferase</fullName>
    </submittedName>
</protein>
<gene>
    <name evidence="8" type="ORF">B879_03510</name>
</gene>
<evidence type="ECO:0000256" key="1">
    <source>
        <dbReference type="ARBA" id="ARBA00004533"/>
    </source>
</evidence>
<organism evidence="8 9">
    <name type="scientific">Cecembia lonarensis (strain CCUG 58316 / KCTC 22772 / LW9)</name>
    <dbReference type="NCBI Taxonomy" id="1225176"/>
    <lineage>
        <taxon>Bacteria</taxon>
        <taxon>Pseudomonadati</taxon>
        <taxon>Bacteroidota</taxon>
        <taxon>Cytophagia</taxon>
        <taxon>Cytophagales</taxon>
        <taxon>Cyclobacteriaceae</taxon>
        <taxon>Cecembia</taxon>
    </lineage>
</organism>
<feature type="transmembrane region" description="Helical" evidence="7">
    <location>
        <begin position="35"/>
        <end position="51"/>
    </location>
</feature>
<evidence type="ECO:0000313" key="9">
    <source>
        <dbReference type="Proteomes" id="UP000004478"/>
    </source>
</evidence>
<sequence length="227" mass="25990">METKKRPAIKRIKYYFLYLLVKTILLMAYYSPRKLVLYFCGFLGGVSYYLVGDARKKTIRHLTMVYGREKSNEEIQTMAKQVFHMIGKNAGDVMRSVHMKELACFKKVVRNLKSEGVVAMLIDQDTKVKSVFVDFMGMPASTPVGAALFAIRTGAKVIPMGIYLDQDNQQQLKIFPEVQITTTGNEADDLFNNTLTLSKASEMLINQDPTQWVWMHERWKTKPQIAS</sequence>
<keyword evidence="5 7" id="KW-0472">Membrane</keyword>
<proteinExistence type="predicted"/>
<name>K1LC12_CECL9</name>
<comment type="subcellular location">
    <subcellularLocation>
        <location evidence="1">Cell inner membrane</location>
    </subcellularLocation>
</comment>
<dbReference type="EMBL" id="AMGM01000083">
    <property type="protein sequence ID" value="EKB47893.1"/>
    <property type="molecule type" value="Genomic_DNA"/>
</dbReference>
<keyword evidence="2" id="KW-1003">Cell membrane</keyword>
<evidence type="ECO:0000256" key="7">
    <source>
        <dbReference type="SAM" id="Phobius"/>
    </source>
</evidence>
<evidence type="ECO:0000313" key="8">
    <source>
        <dbReference type="EMBL" id="EKB47893.1"/>
    </source>
</evidence>
<evidence type="ECO:0000256" key="4">
    <source>
        <dbReference type="ARBA" id="ARBA00022679"/>
    </source>
</evidence>
<dbReference type="Pfam" id="PF03279">
    <property type="entry name" value="Lip_A_acyltrans"/>
    <property type="match status" value="1"/>
</dbReference>
<accession>K1LC12</accession>
<dbReference type="OrthoDB" id="9801955at2"/>
<dbReference type="GO" id="GO:0009247">
    <property type="term" value="P:glycolipid biosynthetic process"/>
    <property type="evidence" value="ECO:0007669"/>
    <property type="project" value="UniProtKB-ARBA"/>
</dbReference>
<evidence type="ECO:0000256" key="5">
    <source>
        <dbReference type="ARBA" id="ARBA00023136"/>
    </source>
</evidence>
<keyword evidence="7" id="KW-0812">Transmembrane</keyword>
<dbReference type="PANTHER" id="PTHR30606:SF10">
    <property type="entry name" value="PHOSPHATIDYLINOSITOL MANNOSIDE ACYLTRANSFERASE"/>
    <property type="match status" value="1"/>
</dbReference>
<dbReference type="GO" id="GO:0016746">
    <property type="term" value="F:acyltransferase activity"/>
    <property type="evidence" value="ECO:0007669"/>
    <property type="project" value="UniProtKB-KW"/>
</dbReference>
<evidence type="ECO:0000256" key="2">
    <source>
        <dbReference type="ARBA" id="ARBA00022475"/>
    </source>
</evidence>